<sequence length="76" mass="9311">MEWLQIKEKWTLNELEYHIASKYGVTFASKQSYYEIFDAANISWKKTQANNPKYNQELVDSKKKRFVSCWRREERK</sequence>
<evidence type="ECO:0000259" key="1">
    <source>
        <dbReference type="Pfam" id="PF13592"/>
    </source>
</evidence>
<evidence type="ECO:0000313" key="2">
    <source>
        <dbReference type="EMBL" id="GCL37680.1"/>
    </source>
</evidence>
<evidence type="ECO:0000313" key="3">
    <source>
        <dbReference type="Proteomes" id="UP000300142"/>
    </source>
</evidence>
<organism evidence="2 3">
    <name type="scientific">Sphaerospermopsis reniformis</name>
    <dbReference type="NCBI Taxonomy" id="531300"/>
    <lineage>
        <taxon>Bacteria</taxon>
        <taxon>Bacillati</taxon>
        <taxon>Cyanobacteriota</taxon>
        <taxon>Cyanophyceae</taxon>
        <taxon>Nostocales</taxon>
        <taxon>Aphanizomenonaceae</taxon>
        <taxon>Sphaerospermopsis</taxon>
    </lineage>
</organism>
<dbReference type="EMBL" id="BJCE01000090">
    <property type="protein sequence ID" value="GCL37680.1"/>
    <property type="molecule type" value="Genomic_DNA"/>
</dbReference>
<dbReference type="Proteomes" id="UP000300142">
    <property type="component" value="Unassembled WGS sequence"/>
</dbReference>
<name>A0A479ZY20_9CYAN</name>
<proteinExistence type="predicted"/>
<reference evidence="3" key="1">
    <citation type="submission" date="2019-02" db="EMBL/GenBank/DDBJ databases">
        <title>Draft genome sequence of Sphaerospermopsis reniformis NIES-1949.</title>
        <authorList>
            <person name="Yamaguchi H."/>
            <person name="Suzuki S."/>
            <person name="Kawachi M."/>
        </authorList>
    </citation>
    <scope>NUCLEOTIDE SEQUENCE [LARGE SCALE GENOMIC DNA]</scope>
    <source>
        <strain evidence="3">NIES-1949</strain>
    </source>
</reference>
<gene>
    <name evidence="2" type="ORF">SR1949_27910</name>
</gene>
<protein>
    <submittedName>
        <fullName evidence="2">Transposase</fullName>
    </submittedName>
</protein>
<dbReference type="InterPro" id="IPR025959">
    <property type="entry name" value="Winged_HTH_dom"/>
</dbReference>
<feature type="domain" description="Winged helix-turn helix" evidence="1">
    <location>
        <begin position="8"/>
        <end position="65"/>
    </location>
</feature>
<keyword evidence="3" id="KW-1185">Reference proteome</keyword>
<comment type="caution">
    <text evidence="2">The sequence shown here is derived from an EMBL/GenBank/DDBJ whole genome shotgun (WGS) entry which is preliminary data.</text>
</comment>
<accession>A0A479ZY20</accession>
<dbReference type="AlphaFoldDB" id="A0A479ZY20"/>
<dbReference type="Pfam" id="PF13592">
    <property type="entry name" value="HTH_33"/>
    <property type="match status" value="1"/>
</dbReference>